<feature type="domain" description="DUF6533" evidence="2">
    <location>
        <begin position="22"/>
        <end position="64"/>
    </location>
</feature>
<comment type="caution">
    <text evidence="3">The sequence shown here is derived from an EMBL/GenBank/DDBJ whole genome shotgun (WGS) entry which is preliminary data.</text>
</comment>
<gene>
    <name evidence="3" type="ORF">FA13DRAFT_1807896</name>
</gene>
<evidence type="ECO:0000256" key="1">
    <source>
        <dbReference type="SAM" id="Phobius"/>
    </source>
</evidence>
<evidence type="ECO:0000259" key="2">
    <source>
        <dbReference type="Pfam" id="PF20151"/>
    </source>
</evidence>
<accession>A0A4Y7TYY4</accession>
<dbReference type="OrthoDB" id="3350812at2759"/>
<evidence type="ECO:0000313" key="4">
    <source>
        <dbReference type="Proteomes" id="UP000298030"/>
    </source>
</evidence>
<feature type="transmembrane region" description="Helical" evidence="1">
    <location>
        <begin position="78"/>
        <end position="101"/>
    </location>
</feature>
<keyword evidence="1" id="KW-0472">Membrane</keyword>
<dbReference type="Proteomes" id="UP000298030">
    <property type="component" value="Unassembled WGS sequence"/>
</dbReference>
<evidence type="ECO:0000313" key="3">
    <source>
        <dbReference type="EMBL" id="TEB39387.1"/>
    </source>
</evidence>
<feature type="transmembrane region" description="Helical" evidence="1">
    <location>
        <begin position="50"/>
        <end position="72"/>
    </location>
</feature>
<sequence length="292" mass="32588">MSSTVISVSQLDQLQTLKFLDAATLALLAVEYIATLPLEVRLIWPTRMSYINILYFLNRHVVFISVITTRLAPGTHCTALNMVSNCARVATVLISEALLFARVWALSGSERRLGYILVAFWVVIGVVALVLIALYALSAVYVLSPYPGIIECIPIFNNAKYSSPAVAIVFLEQIVIMSLSFYYGIRSRSRTGSRLAKIVYRDGLLYFVALTLIAILNAAIQLTVKGNIRFLLNPFHMAMHSILATRMVLHLRDEARLRMGFNTHLDATMVSTMQAEGAYSISLQPINLKQWK</sequence>
<keyword evidence="1" id="KW-1133">Transmembrane helix</keyword>
<organism evidence="3 4">
    <name type="scientific">Coprinellus micaceus</name>
    <name type="common">Glistening ink-cap mushroom</name>
    <name type="synonym">Coprinus micaceus</name>
    <dbReference type="NCBI Taxonomy" id="71717"/>
    <lineage>
        <taxon>Eukaryota</taxon>
        <taxon>Fungi</taxon>
        <taxon>Dikarya</taxon>
        <taxon>Basidiomycota</taxon>
        <taxon>Agaricomycotina</taxon>
        <taxon>Agaricomycetes</taxon>
        <taxon>Agaricomycetidae</taxon>
        <taxon>Agaricales</taxon>
        <taxon>Agaricineae</taxon>
        <taxon>Psathyrellaceae</taxon>
        <taxon>Coprinellus</taxon>
    </lineage>
</organism>
<dbReference type="AlphaFoldDB" id="A0A4Y7TYY4"/>
<dbReference type="Pfam" id="PF20151">
    <property type="entry name" value="DUF6533"/>
    <property type="match status" value="1"/>
</dbReference>
<dbReference type="InterPro" id="IPR045340">
    <property type="entry name" value="DUF6533"/>
</dbReference>
<keyword evidence="4" id="KW-1185">Reference proteome</keyword>
<keyword evidence="1" id="KW-0812">Transmembrane</keyword>
<proteinExistence type="predicted"/>
<feature type="transmembrane region" description="Helical" evidence="1">
    <location>
        <begin position="161"/>
        <end position="183"/>
    </location>
</feature>
<protein>
    <recommendedName>
        <fullName evidence="2">DUF6533 domain-containing protein</fullName>
    </recommendedName>
</protein>
<name>A0A4Y7TYY4_COPMI</name>
<feature type="transmembrane region" description="Helical" evidence="1">
    <location>
        <begin position="204"/>
        <end position="224"/>
    </location>
</feature>
<reference evidence="3 4" key="1">
    <citation type="journal article" date="2019" name="Nat. Ecol. Evol.">
        <title>Megaphylogeny resolves global patterns of mushroom evolution.</title>
        <authorList>
            <person name="Varga T."/>
            <person name="Krizsan K."/>
            <person name="Foldi C."/>
            <person name="Dima B."/>
            <person name="Sanchez-Garcia M."/>
            <person name="Sanchez-Ramirez S."/>
            <person name="Szollosi G.J."/>
            <person name="Szarkandi J.G."/>
            <person name="Papp V."/>
            <person name="Albert L."/>
            <person name="Andreopoulos W."/>
            <person name="Angelini C."/>
            <person name="Antonin V."/>
            <person name="Barry K.W."/>
            <person name="Bougher N.L."/>
            <person name="Buchanan P."/>
            <person name="Buyck B."/>
            <person name="Bense V."/>
            <person name="Catcheside P."/>
            <person name="Chovatia M."/>
            <person name="Cooper J."/>
            <person name="Damon W."/>
            <person name="Desjardin D."/>
            <person name="Finy P."/>
            <person name="Geml J."/>
            <person name="Haridas S."/>
            <person name="Hughes K."/>
            <person name="Justo A."/>
            <person name="Karasinski D."/>
            <person name="Kautmanova I."/>
            <person name="Kiss B."/>
            <person name="Kocsube S."/>
            <person name="Kotiranta H."/>
            <person name="LaButti K.M."/>
            <person name="Lechner B.E."/>
            <person name="Liimatainen K."/>
            <person name="Lipzen A."/>
            <person name="Lukacs Z."/>
            <person name="Mihaltcheva S."/>
            <person name="Morgado L.N."/>
            <person name="Niskanen T."/>
            <person name="Noordeloos M.E."/>
            <person name="Ohm R.A."/>
            <person name="Ortiz-Santana B."/>
            <person name="Ovrebo C."/>
            <person name="Racz N."/>
            <person name="Riley R."/>
            <person name="Savchenko A."/>
            <person name="Shiryaev A."/>
            <person name="Soop K."/>
            <person name="Spirin V."/>
            <person name="Szebenyi C."/>
            <person name="Tomsovsky M."/>
            <person name="Tulloss R.E."/>
            <person name="Uehling J."/>
            <person name="Grigoriev I.V."/>
            <person name="Vagvolgyi C."/>
            <person name="Papp T."/>
            <person name="Martin F.M."/>
            <person name="Miettinen O."/>
            <person name="Hibbett D.S."/>
            <person name="Nagy L.G."/>
        </authorList>
    </citation>
    <scope>NUCLEOTIDE SEQUENCE [LARGE SCALE GENOMIC DNA]</scope>
    <source>
        <strain evidence="3 4">FP101781</strain>
    </source>
</reference>
<dbReference type="EMBL" id="QPFP01000001">
    <property type="protein sequence ID" value="TEB39387.1"/>
    <property type="molecule type" value="Genomic_DNA"/>
</dbReference>
<feature type="transmembrane region" description="Helical" evidence="1">
    <location>
        <begin position="113"/>
        <end position="141"/>
    </location>
</feature>